<dbReference type="GO" id="GO:0004185">
    <property type="term" value="F:serine-type carboxypeptidase activity"/>
    <property type="evidence" value="ECO:0007669"/>
    <property type="project" value="InterPro"/>
</dbReference>
<accession>A0A9P3HIA5</accession>
<dbReference type="EMBL" id="BQFW01000013">
    <property type="protein sequence ID" value="GJJ77136.1"/>
    <property type="molecule type" value="Genomic_DNA"/>
</dbReference>
<evidence type="ECO:0000256" key="8">
    <source>
        <dbReference type="SAM" id="SignalP"/>
    </source>
</evidence>
<gene>
    <name evidence="9" type="ORF">EMPS_09495</name>
</gene>
<evidence type="ECO:0000256" key="4">
    <source>
        <dbReference type="ARBA" id="ARBA00022729"/>
    </source>
</evidence>
<reference evidence="9" key="1">
    <citation type="submission" date="2021-11" db="EMBL/GenBank/DDBJ databases">
        <authorList>
            <person name="Herlambang A."/>
            <person name="Guo Y."/>
            <person name="Takashima Y."/>
            <person name="Nishizawa T."/>
        </authorList>
    </citation>
    <scope>NUCLEOTIDE SEQUENCE</scope>
    <source>
        <strain evidence="9">E1425</strain>
    </source>
</reference>
<comment type="similarity">
    <text evidence="1">Belongs to the peptidase S10 family.</text>
</comment>
<evidence type="ECO:0000256" key="6">
    <source>
        <dbReference type="ARBA" id="ARBA00023180"/>
    </source>
</evidence>
<evidence type="ECO:0000256" key="1">
    <source>
        <dbReference type="ARBA" id="ARBA00009431"/>
    </source>
</evidence>
<dbReference type="PRINTS" id="PR00724">
    <property type="entry name" value="CRBOXYPTASEC"/>
</dbReference>
<dbReference type="Pfam" id="PF00450">
    <property type="entry name" value="Peptidase_S10"/>
    <property type="match status" value="2"/>
</dbReference>
<evidence type="ECO:0000256" key="3">
    <source>
        <dbReference type="ARBA" id="ARBA00022670"/>
    </source>
</evidence>
<keyword evidence="3" id="KW-0645">Protease</keyword>
<keyword evidence="6" id="KW-0325">Glycoprotein</keyword>
<feature type="compositionally biased region" description="Basic and acidic residues" evidence="7">
    <location>
        <begin position="556"/>
        <end position="568"/>
    </location>
</feature>
<dbReference type="Proteomes" id="UP000827284">
    <property type="component" value="Unassembled WGS sequence"/>
</dbReference>
<dbReference type="PANTHER" id="PTHR11802">
    <property type="entry name" value="SERINE PROTEASE FAMILY S10 SERINE CARBOXYPEPTIDASE"/>
    <property type="match status" value="1"/>
</dbReference>
<organism evidence="9 10">
    <name type="scientific">Entomortierella parvispora</name>
    <dbReference type="NCBI Taxonomy" id="205924"/>
    <lineage>
        <taxon>Eukaryota</taxon>
        <taxon>Fungi</taxon>
        <taxon>Fungi incertae sedis</taxon>
        <taxon>Mucoromycota</taxon>
        <taxon>Mortierellomycotina</taxon>
        <taxon>Mortierellomycetes</taxon>
        <taxon>Mortierellales</taxon>
        <taxon>Mortierellaceae</taxon>
        <taxon>Entomortierella</taxon>
    </lineage>
</organism>
<dbReference type="InterPro" id="IPR029058">
    <property type="entry name" value="AB_hydrolase_fold"/>
</dbReference>
<dbReference type="AlphaFoldDB" id="A0A9P3HIA5"/>
<feature type="region of interest" description="Disordered" evidence="7">
    <location>
        <begin position="554"/>
        <end position="575"/>
    </location>
</feature>
<dbReference type="GO" id="GO:0006508">
    <property type="term" value="P:proteolysis"/>
    <property type="evidence" value="ECO:0007669"/>
    <property type="project" value="UniProtKB-KW"/>
</dbReference>
<evidence type="ECO:0000256" key="7">
    <source>
        <dbReference type="SAM" id="MobiDB-lite"/>
    </source>
</evidence>
<protein>
    <recommendedName>
        <fullName evidence="11">Carboxypeptidase</fullName>
    </recommendedName>
</protein>
<feature type="compositionally biased region" description="Basic and acidic residues" evidence="7">
    <location>
        <begin position="189"/>
        <end position="209"/>
    </location>
</feature>
<reference evidence="9" key="2">
    <citation type="journal article" date="2022" name="Microbiol. Resour. Announc.">
        <title>Whole-Genome Sequence of Entomortierella parvispora E1425, a Mucoromycotan Fungus Associated with Burkholderiaceae-Related Endosymbiotic Bacteria.</title>
        <authorList>
            <person name="Herlambang A."/>
            <person name="Guo Y."/>
            <person name="Takashima Y."/>
            <person name="Narisawa K."/>
            <person name="Ohta H."/>
            <person name="Nishizawa T."/>
        </authorList>
    </citation>
    <scope>NUCLEOTIDE SEQUENCE</scope>
    <source>
        <strain evidence="9">E1425</strain>
    </source>
</reference>
<feature type="signal peptide" evidence="8">
    <location>
        <begin position="1"/>
        <end position="21"/>
    </location>
</feature>
<keyword evidence="4 8" id="KW-0732">Signal</keyword>
<feature type="chain" id="PRO_5040380760" description="Carboxypeptidase" evidence="8">
    <location>
        <begin position="22"/>
        <end position="616"/>
    </location>
</feature>
<dbReference type="Gene3D" id="3.40.50.1820">
    <property type="entry name" value="alpha/beta hydrolase"/>
    <property type="match status" value="1"/>
</dbReference>
<feature type="region of interest" description="Disordered" evidence="7">
    <location>
        <begin position="161"/>
        <end position="218"/>
    </location>
</feature>
<evidence type="ECO:0000256" key="5">
    <source>
        <dbReference type="ARBA" id="ARBA00022801"/>
    </source>
</evidence>
<keyword evidence="5" id="KW-0378">Hydrolase</keyword>
<evidence type="ECO:0000313" key="9">
    <source>
        <dbReference type="EMBL" id="GJJ77136.1"/>
    </source>
</evidence>
<sequence>MMCRTILSALPLSLLLASSFSSPPSFILLTSAAHAGVAAMTYDRQEQRVGPLPWDKGQTPIQESYAGHLQTREWKLKDGKMGDARTFYWFFPAIKPKVKNPPLIIWLQGGPGSSSMIGLFYENGPIKMTDNMKLARNNNTWAEEYSMLFVDQPVGTGFSFVDNGDAQKKKKGSKNKDNDDDGDDDEDEKETRSKDDLDRELEKDQERESAFFSSLPPDQSFYAKSLASKQDRQQQNSSSFTEGGFVKDEAGVVQDMLFVLDQFYERYPEQLKADLYIAGQSYAGKFVPSIAHAIMERNKRYSQKDLAEEDPSPVATSAFPTPKKAVIPIKGLSLGNSMTDPITQIQYYADQAYYLGLLTSDEWKLMKEHQRSAVSLVEKGQFLEANRYRGKIFNMFRNATELNTFDIRKGSHPMNWRLMDQFLNLPKTKDSLNIYGPRTSYMKNNPSRFSNQQIQAIEKGREQTKFKTDPQVKQAMRGDIMRSTKPLVGDLLKNKVKVLAYQGMFDVRDPPAGSTPWIEGLDWEGKDAFLKSKRRIWKVNGFVAGYVNSAPAGGVTKKEVETKEKDVEAEASGGDDGSGLTRIVMWGGGHYTPMDQPFNSLVMIRHLIDGTGLDLS</sequence>
<feature type="compositionally biased region" description="Acidic residues" evidence="7">
    <location>
        <begin position="178"/>
        <end position="188"/>
    </location>
</feature>
<comment type="caution">
    <text evidence="9">The sequence shown here is derived from an EMBL/GenBank/DDBJ whole genome shotgun (WGS) entry which is preliminary data.</text>
</comment>
<dbReference type="PANTHER" id="PTHR11802:SF472">
    <property type="entry name" value="SERINE CARBOXYPEPTIDASE CPVL-RELATED"/>
    <property type="match status" value="1"/>
</dbReference>
<name>A0A9P3HIA5_9FUNG</name>
<evidence type="ECO:0008006" key="11">
    <source>
        <dbReference type="Google" id="ProtNLM"/>
    </source>
</evidence>
<evidence type="ECO:0000256" key="2">
    <source>
        <dbReference type="ARBA" id="ARBA00022645"/>
    </source>
</evidence>
<dbReference type="SUPFAM" id="SSF53474">
    <property type="entry name" value="alpha/beta-Hydrolases"/>
    <property type="match status" value="1"/>
</dbReference>
<keyword evidence="10" id="KW-1185">Reference proteome</keyword>
<dbReference type="OrthoDB" id="443318at2759"/>
<proteinExistence type="inferred from homology"/>
<keyword evidence="2" id="KW-0121">Carboxypeptidase</keyword>
<dbReference type="InterPro" id="IPR001563">
    <property type="entry name" value="Peptidase_S10"/>
</dbReference>
<evidence type="ECO:0000313" key="10">
    <source>
        <dbReference type="Proteomes" id="UP000827284"/>
    </source>
</evidence>